<evidence type="ECO:0000256" key="5">
    <source>
        <dbReference type="ARBA" id="ARBA00023480"/>
    </source>
</evidence>
<dbReference type="GO" id="GO:0005737">
    <property type="term" value="C:cytoplasm"/>
    <property type="evidence" value="ECO:0007669"/>
    <property type="project" value="UniProtKB-SubCell"/>
</dbReference>
<keyword evidence="3" id="KW-0963">Cytoplasm</keyword>
<keyword evidence="8" id="KW-1185">Reference proteome</keyword>
<dbReference type="Pfam" id="PF14811">
    <property type="entry name" value="TPD"/>
    <property type="match status" value="1"/>
</dbReference>
<protein>
    <recommendedName>
        <fullName evidence="5">CDAN1-interacting nuclease 1</fullName>
    </recommendedName>
</protein>
<evidence type="ECO:0000256" key="4">
    <source>
        <dbReference type="ARBA" id="ARBA00023242"/>
    </source>
</evidence>
<evidence type="ECO:0000256" key="3">
    <source>
        <dbReference type="ARBA" id="ARBA00022490"/>
    </source>
</evidence>
<keyword evidence="6" id="KW-0732">Signal</keyword>
<dbReference type="OrthoDB" id="1272at2759"/>
<evidence type="ECO:0000256" key="6">
    <source>
        <dbReference type="SAM" id="SignalP"/>
    </source>
</evidence>
<proteinExistence type="predicted"/>
<evidence type="ECO:0000256" key="1">
    <source>
        <dbReference type="ARBA" id="ARBA00004123"/>
    </source>
</evidence>
<dbReference type="AlphaFoldDB" id="K0T7I1"/>
<comment type="caution">
    <text evidence="7">The sequence shown here is derived from an EMBL/GenBank/DDBJ whole genome shotgun (WGS) entry which is preliminary data.</text>
</comment>
<dbReference type="PANTHER" id="PTHR31661">
    <property type="entry name" value="SIMILAR TO CDNA SEQUENCE BC052040"/>
    <property type="match status" value="1"/>
</dbReference>
<evidence type="ECO:0000313" key="8">
    <source>
        <dbReference type="Proteomes" id="UP000266841"/>
    </source>
</evidence>
<keyword evidence="4" id="KW-0539">Nucleus</keyword>
<accession>K0T7I1</accession>
<gene>
    <name evidence="7" type="ORF">THAOC_03623</name>
</gene>
<dbReference type="eggNOG" id="ENOG502QVS6">
    <property type="taxonomic scope" value="Eukaryota"/>
</dbReference>
<evidence type="ECO:0000313" key="7">
    <source>
        <dbReference type="EMBL" id="EJK74688.1"/>
    </source>
</evidence>
<organism evidence="7 8">
    <name type="scientific">Thalassiosira oceanica</name>
    <name type="common">Marine diatom</name>
    <dbReference type="NCBI Taxonomy" id="159749"/>
    <lineage>
        <taxon>Eukaryota</taxon>
        <taxon>Sar</taxon>
        <taxon>Stramenopiles</taxon>
        <taxon>Ochrophyta</taxon>
        <taxon>Bacillariophyta</taxon>
        <taxon>Coscinodiscophyceae</taxon>
        <taxon>Thalassiosirophycidae</taxon>
        <taxon>Thalassiosirales</taxon>
        <taxon>Thalassiosiraceae</taxon>
        <taxon>Thalassiosira</taxon>
    </lineage>
</organism>
<sequence>MIPLLVFAILMASAKAYRDSSPRISSGRTREIEWISPYIVTAGGCNVGGVPIEKEIQLLNSGQLLRRGEFGPLSRSRRIQVASSCYDIGIPLHQASSIRKQLLIQKVTSGSWLLKDEEVIDCIVDKFCRKRSILKLAYEYDLPPVSILRCIIKQRVKEASPHIIRKYGGTHRLKQITMMVIHEQHQNYLSDILTSSWERRQLQIAKAHDSVGYQRDVTAGASWESQVFKFFDLHDIKYIKEKEMKQAGILTRCTPDCLFIDDVYINGEQVRWLELKSFYASGLDEVRKFTEKSIVRQVEKYERTFGEGHGAVILRNGFSKKISDMHKSTLFLDGGPLFIPKDLNLTFE</sequence>
<dbReference type="Proteomes" id="UP000266841">
    <property type="component" value="Unassembled WGS sequence"/>
</dbReference>
<feature type="signal peptide" evidence="6">
    <location>
        <begin position="1"/>
        <end position="16"/>
    </location>
</feature>
<feature type="chain" id="PRO_5003840735" description="CDAN1-interacting nuclease 1" evidence="6">
    <location>
        <begin position="17"/>
        <end position="348"/>
    </location>
</feature>
<dbReference type="OMA" id="RENAYFT"/>
<name>K0T7I1_THAOC</name>
<dbReference type="PANTHER" id="PTHR31661:SF1">
    <property type="entry name" value="CDAN1-INTERACTING NUCLEASE 1"/>
    <property type="match status" value="1"/>
</dbReference>
<dbReference type="InterPro" id="IPR029404">
    <property type="entry name" value="CDIN1"/>
</dbReference>
<reference evidence="7 8" key="1">
    <citation type="journal article" date="2012" name="Genome Biol.">
        <title>Genome and low-iron response of an oceanic diatom adapted to chronic iron limitation.</title>
        <authorList>
            <person name="Lommer M."/>
            <person name="Specht M."/>
            <person name="Roy A.S."/>
            <person name="Kraemer L."/>
            <person name="Andreson R."/>
            <person name="Gutowska M.A."/>
            <person name="Wolf J."/>
            <person name="Bergner S.V."/>
            <person name="Schilhabel M.B."/>
            <person name="Klostermeier U.C."/>
            <person name="Beiko R.G."/>
            <person name="Rosenstiel P."/>
            <person name="Hippler M."/>
            <person name="Laroche J."/>
        </authorList>
    </citation>
    <scope>NUCLEOTIDE SEQUENCE [LARGE SCALE GENOMIC DNA]</scope>
    <source>
        <strain evidence="7 8">CCMP1005</strain>
    </source>
</reference>
<dbReference type="GO" id="GO:0005634">
    <property type="term" value="C:nucleus"/>
    <property type="evidence" value="ECO:0007669"/>
    <property type="project" value="UniProtKB-SubCell"/>
</dbReference>
<evidence type="ECO:0000256" key="2">
    <source>
        <dbReference type="ARBA" id="ARBA00004496"/>
    </source>
</evidence>
<dbReference type="EMBL" id="AGNL01003433">
    <property type="protein sequence ID" value="EJK74688.1"/>
    <property type="molecule type" value="Genomic_DNA"/>
</dbReference>
<comment type="subcellular location">
    <subcellularLocation>
        <location evidence="2">Cytoplasm</location>
    </subcellularLocation>
    <subcellularLocation>
        <location evidence="1">Nucleus</location>
    </subcellularLocation>
</comment>